<evidence type="ECO:0008006" key="3">
    <source>
        <dbReference type="Google" id="ProtNLM"/>
    </source>
</evidence>
<gene>
    <name evidence="1" type="ORF">SAMN04488564_104591</name>
</gene>
<sequence length="348" mass="36156">MDEMDLMKNLRDVPSPGPQAYDSARTALQEAMAEPAPVLRPKRWVSWPKLSVAAIGAAAVATAVVMGTTSTSVPTGTPVVAAPQPVVVDSPLLKLASEVKAAAGPLTGDSSLVVITKPMPDGSPYVTYSLYTDKGPIFVGDSLKNLSETAKKNDDQARPFDRNVLSAARLAATGDLEKAKVAMVTAAGNPLGLGLSDAEADKEWEKALAANAEIFQKKGMEVPPAKPRPTGKELEDRVNNSLWHNTTYAMLIGAANPEVREGVLKLLATLKDVTIANADVDGQAAITLTAGPALLLASTGSHVISIDAGNGLPIRSAYVPAKDSGEKGSAANYKSSRVTLADVLAGKI</sequence>
<dbReference type="AlphaFoldDB" id="A0A1I6EJ00"/>
<organism evidence="1 2">
    <name type="scientific">Lentzea waywayandensis</name>
    <dbReference type="NCBI Taxonomy" id="84724"/>
    <lineage>
        <taxon>Bacteria</taxon>
        <taxon>Bacillati</taxon>
        <taxon>Actinomycetota</taxon>
        <taxon>Actinomycetes</taxon>
        <taxon>Pseudonocardiales</taxon>
        <taxon>Pseudonocardiaceae</taxon>
        <taxon>Lentzea</taxon>
    </lineage>
</organism>
<reference evidence="2" key="1">
    <citation type="submission" date="2016-10" db="EMBL/GenBank/DDBJ databases">
        <authorList>
            <person name="Varghese N."/>
            <person name="Submissions S."/>
        </authorList>
    </citation>
    <scope>NUCLEOTIDE SEQUENCE [LARGE SCALE GENOMIC DNA]</scope>
    <source>
        <strain evidence="2">DSM 44232</strain>
    </source>
</reference>
<name>A0A1I6EJ00_9PSEU</name>
<evidence type="ECO:0000313" key="1">
    <source>
        <dbReference type="EMBL" id="SFR17488.1"/>
    </source>
</evidence>
<accession>A0A1I6EJ00</accession>
<proteinExistence type="predicted"/>
<dbReference type="EMBL" id="FOYL01000004">
    <property type="protein sequence ID" value="SFR17488.1"/>
    <property type="molecule type" value="Genomic_DNA"/>
</dbReference>
<dbReference type="STRING" id="84724.SAMN04488564_104591"/>
<dbReference type="Proteomes" id="UP000198583">
    <property type="component" value="Unassembled WGS sequence"/>
</dbReference>
<evidence type="ECO:0000313" key="2">
    <source>
        <dbReference type="Proteomes" id="UP000198583"/>
    </source>
</evidence>
<protein>
    <recommendedName>
        <fullName evidence="3">CU044_5270 family protein</fullName>
    </recommendedName>
</protein>
<keyword evidence="2" id="KW-1185">Reference proteome</keyword>